<protein>
    <submittedName>
        <fullName evidence="1">Uncharacterized protein</fullName>
    </submittedName>
</protein>
<gene>
    <name evidence="1" type="ORF">X975_27049</name>
</gene>
<feature type="non-terminal residue" evidence="1">
    <location>
        <position position="51"/>
    </location>
</feature>
<keyword evidence="2" id="KW-1185">Reference proteome</keyword>
<dbReference type="EMBL" id="KK114714">
    <property type="protein sequence ID" value="KFM63134.1"/>
    <property type="molecule type" value="Genomic_DNA"/>
</dbReference>
<name>A0A087TDE5_STEMI</name>
<proteinExistence type="predicted"/>
<dbReference type="Proteomes" id="UP000054359">
    <property type="component" value="Unassembled WGS sequence"/>
</dbReference>
<evidence type="ECO:0000313" key="2">
    <source>
        <dbReference type="Proteomes" id="UP000054359"/>
    </source>
</evidence>
<organism evidence="1 2">
    <name type="scientific">Stegodyphus mimosarum</name>
    <name type="common">African social velvet spider</name>
    <dbReference type="NCBI Taxonomy" id="407821"/>
    <lineage>
        <taxon>Eukaryota</taxon>
        <taxon>Metazoa</taxon>
        <taxon>Ecdysozoa</taxon>
        <taxon>Arthropoda</taxon>
        <taxon>Chelicerata</taxon>
        <taxon>Arachnida</taxon>
        <taxon>Araneae</taxon>
        <taxon>Araneomorphae</taxon>
        <taxon>Entelegynae</taxon>
        <taxon>Eresoidea</taxon>
        <taxon>Eresidae</taxon>
        <taxon>Stegodyphus</taxon>
    </lineage>
</organism>
<evidence type="ECO:0000313" key="1">
    <source>
        <dbReference type="EMBL" id="KFM63134.1"/>
    </source>
</evidence>
<dbReference type="AlphaFoldDB" id="A0A087TDE5"/>
<reference evidence="1 2" key="1">
    <citation type="submission" date="2013-11" db="EMBL/GenBank/DDBJ databases">
        <title>Genome sequencing of Stegodyphus mimosarum.</title>
        <authorList>
            <person name="Bechsgaard J."/>
        </authorList>
    </citation>
    <scope>NUCLEOTIDE SEQUENCE [LARGE SCALE GENOMIC DNA]</scope>
</reference>
<accession>A0A087TDE5</accession>
<feature type="non-terminal residue" evidence="1">
    <location>
        <position position="1"/>
    </location>
</feature>
<sequence>IDLLLLFQDCSFWGGRGRLLYPKSGWRFQGRTRSKLLGPRENLKTGEQKIR</sequence>